<name>A5ZR05_9FIRM</name>
<reference evidence="1 2" key="1">
    <citation type="submission" date="2007-03" db="EMBL/GenBank/DDBJ databases">
        <authorList>
            <person name="Fulton L."/>
            <person name="Clifton S."/>
            <person name="Fulton B."/>
            <person name="Xu J."/>
            <person name="Minx P."/>
            <person name="Pepin K.H."/>
            <person name="Johnson M."/>
            <person name="Thiruvilangam P."/>
            <person name="Bhonagiri V."/>
            <person name="Nash W.E."/>
            <person name="Mardis E.R."/>
            <person name="Wilson R.K."/>
        </authorList>
    </citation>
    <scope>NUCLEOTIDE SEQUENCE [LARGE SCALE GENOMIC DNA]</scope>
    <source>
        <strain evidence="1 2">ATCC 29174</strain>
    </source>
</reference>
<dbReference type="EMBL" id="AAVO02000004">
    <property type="protein sequence ID" value="EDM88012.1"/>
    <property type="molecule type" value="Genomic_DNA"/>
</dbReference>
<protein>
    <submittedName>
        <fullName evidence="1">Uncharacterized protein</fullName>
    </submittedName>
</protein>
<reference evidence="1 2" key="2">
    <citation type="submission" date="2007-04" db="EMBL/GenBank/DDBJ databases">
        <title>Draft genome sequence of Ruminococcus obeum (ATCC 29174).</title>
        <authorList>
            <person name="Sudarsanam P."/>
            <person name="Ley R."/>
            <person name="Guruge J."/>
            <person name="Turnbaugh P.J."/>
            <person name="Mahowald M."/>
            <person name="Liep D."/>
            <person name="Gordon J."/>
        </authorList>
    </citation>
    <scope>NUCLEOTIDE SEQUENCE [LARGE SCALE GENOMIC DNA]</scope>
    <source>
        <strain evidence="1 2">ATCC 29174</strain>
    </source>
</reference>
<accession>A5ZR05</accession>
<evidence type="ECO:0000313" key="1">
    <source>
        <dbReference type="EMBL" id="EDM88012.1"/>
    </source>
</evidence>
<evidence type="ECO:0000313" key="2">
    <source>
        <dbReference type="Proteomes" id="UP000006002"/>
    </source>
</evidence>
<proteinExistence type="predicted"/>
<dbReference type="Proteomes" id="UP000006002">
    <property type="component" value="Unassembled WGS sequence"/>
</dbReference>
<organism evidence="1 2">
    <name type="scientific">Blautia obeum ATCC 29174</name>
    <dbReference type="NCBI Taxonomy" id="411459"/>
    <lineage>
        <taxon>Bacteria</taxon>
        <taxon>Bacillati</taxon>
        <taxon>Bacillota</taxon>
        <taxon>Clostridia</taxon>
        <taxon>Lachnospirales</taxon>
        <taxon>Lachnospiraceae</taxon>
        <taxon>Blautia</taxon>
    </lineage>
</organism>
<comment type="caution">
    <text evidence="1">The sequence shown here is derived from an EMBL/GenBank/DDBJ whole genome shotgun (WGS) entry which is preliminary data.</text>
</comment>
<gene>
    <name evidence="1" type="ORF">RUMOBE_01432</name>
</gene>
<dbReference type="AlphaFoldDB" id="A5ZR05"/>
<dbReference type="HOGENOM" id="CLU_3022898_0_0_9"/>
<sequence length="55" mass="6693">MANGIRRDLNFLFKSEVKVEKERNLWYPYSSGYVIHLRIFDVRKLWTIGDKTAWM</sequence>